<dbReference type="SUPFAM" id="SSF55729">
    <property type="entry name" value="Acyl-CoA N-acyltransferases (Nat)"/>
    <property type="match status" value="1"/>
</dbReference>
<keyword evidence="2" id="KW-0012">Acyltransferase</keyword>
<reference evidence="5" key="1">
    <citation type="submission" date="2020-10" db="EMBL/GenBank/DDBJ databases">
        <authorList>
            <person name="Gilroy R."/>
        </authorList>
    </citation>
    <scope>NUCLEOTIDE SEQUENCE</scope>
    <source>
        <strain evidence="5">ChiSjej4B22-8349</strain>
    </source>
</reference>
<accession>A0A9D1SUK5</accession>
<name>A0A9D1SUK5_9FIRM</name>
<feature type="domain" description="N-acetyltransferase" evidence="4">
    <location>
        <begin position="14"/>
        <end position="172"/>
    </location>
</feature>
<evidence type="ECO:0000256" key="1">
    <source>
        <dbReference type="ARBA" id="ARBA00022679"/>
    </source>
</evidence>
<comment type="similarity">
    <text evidence="3">Belongs to the acetyltransferase family. RimJ subfamily.</text>
</comment>
<reference evidence="5" key="2">
    <citation type="journal article" date="2021" name="PeerJ">
        <title>Extensive microbial diversity within the chicken gut microbiome revealed by metagenomics and culture.</title>
        <authorList>
            <person name="Gilroy R."/>
            <person name="Ravi A."/>
            <person name="Getino M."/>
            <person name="Pursley I."/>
            <person name="Horton D.L."/>
            <person name="Alikhan N.F."/>
            <person name="Baker D."/>
            <person name="Gharbi K."/>
            <person name="Hall N."/>
            <person name="Watson M."/>
            <person name="Adriaenssens E.M."/>
            <person name="Foster-Nyarko E."/>
            <person name="Jarju S."/>
            <person name="Secka A."/>
            <person name="Antonio M."/>
            <person name="Oren A."/>
            <person name="Chaudhuri R.R."/>
            <person name="La Ragione R."/>
            <person name="Hildebrand F."/>
            <person name="Pallen M.J."/>
        </authorList>
    </citation>
    <scope>NUCLEOTIDE SEQUENCE</scope>
    <source>
        <strain evidence="5">ChiSjej4B22-8349</strain>
    </source>
</reference>
<organism evidence="5 6">
    <name type="scientific">Candidatus Allocopromorpha excrementipullorum</name>
    <dbReference type="NCBI Taxonomy" id="2840743"/>
    <lineage>
        <taxon>Bacteria</taxon>
        <taxon>Bacillati</taxon>
        <taxon>Bacillota</taxon>
        <taxon>Clostridia</taxon>
        <taxon>Eubacteriales</taxon>
        <taxon>Eubacteriaceae</taxon>
        <taxon>Eubacteriaceae incertae sedis</taxon>
        <taxon>Candidatus Allocopromorpha</taxon>
    </lineage>
</organism>
<dbReference type="GO" id="GO:0008999">
    <property type="term" value="F:protein-N-terminal-alanine acetyltransferase activity"/>
    <property type="evidence" value="ECO:0007669"/>
    <property type="project" value="TreeGrafter"/>
</dbReference>
<gene>
    <name evidence="5" type="ORF">IAD25_04325</name>
</gene>
<evidence type="ECO:0000259" key="4">
    <source>
        <dbReference type="PROSITE" id="PS51186"/>
    </source>
</evidence>
<proteinExistence type="inferred from homology"/>
<dbReference type="GO" id="GO:0005737">
    <property type="term" value="C:cytoplasm"/>
    <property type="evidence" value="ECO:0007669"/>
    <property type="project" value="TreeGrafter"/>
</dbReference>
<keyword evidence="1" id="KW-0808">Transferase</keyword>
<dbReference type="PANTHER" id="PTHR43792">
    <property type="entry name" value="GNAT FAMILY, PUTATIVE (AFU_ORTHOLOGUE AFUA_3G00765)-RELATED-RELATED"/>
    <property type="match status" value="1"/>
</dbReference>
<comment type="caution">
    <text evidence="5">The sequence shown here is derived from an EMBL/GenBank/DDBJ whole genome shotgun (WGS) entry which is preliminary data.</text>
</comment>
<dbReference type="AlphaFoldDB" id="A0A9D1SUK5"/>
<dbReference type="PROSITE" id="PS51186">
    <property type="entry name" value="GNAT"/>
    <property type="match status" value="1"/>
</dbReference>
<protein>
    <submittedName>
        <fullName evidence="5">GNAT family N-acetyltransferase</fullName>
    </submittedName>
</protein>
<dbReference type="EMBL" id="DVOB01000096">
    <property type="protein sequence ID" value="HIU95920.1"/>
    <property type="molecule type" value="Genomic_DNA"/>
</dbReference>
<evidence type="ECO:0000313" key="6">
    <source>
        <dbReference type="Proteomes" id="UP000824130"/>
    </source>
</evidence>
<dbReference type="Proteomes" id="UP000824130">
    <property type="component" value="Unassembled WGS sequence"/>
</dbReference>
<dbReference type="InterPro" id="IPR016181">
    <property type="entry name" value="Acyl_CoA_acyltransferase"/>
</dbReference>
<evidence type="ECO:0000313" key="5">
    <source>
        <dbReference type="EMBL" id="HIU95920.1"/>
    </source>
</evidence>
<sequence>MRKYRLPTLETERLILRMWNKKDAADLFAYAQNPNVGPIAGWKPHASQAESKFIIVNVFLQKMSWAIVDKATGKPVGSISFEEDKFRPGMNSRELGYSLSEDFWGRGIMTEAAERVIRYAFETLALDSLAITTRKSNARSQRVIEKCGFRYEGTMRRAYRIYDGTVHDLLCYSMLREEYMEKRGGGREDV</sequence>
<dbReference type="InterPro" id="IPR051531">
    <property type="entry name" value="N-acetyltransferase"/>
</dbReference>
<dbReference type="InterPro" id="IPR000182">
    <property type="entry name" value="GNAT_dom"/>
</dbReference>
<evidence type="ECO:0000256" key="2">
    <source>
        <dbReference type="ARBA" id="ARBA00023315"/>
    </source>
</evidence>
<dbReference type="Gene3D" id="3.40.630.30">
    <property type="match status" value="1"/>
</dbReference>
<dbReference type="Pfam" id="PF13302">
    <property type="entry name" value="Acetyltransf_3"/>
    <property type="match status" value="1"/>
</dbReference>
<dbReference type="PANTHER" id="PTHR43792:SF8">
    <property type="entry name" value="[RIBOSOMAL PROTEIN US5]-ALANINE N-ACETYLTRANSFERASE"/>
    <property type="match status" value="1"/>
</dbReference>
<evidence type="ECO:0000256" key="3">
    <source>
        <dbReference type="ARBA" id="ARBA00038502"/>
    </source>
</evidence>